<evidence type="ECO:0000313" key="1">
    <source>
        <dbReference type="EMBL" id="MYN30307.1"/>
    </source>
</evidence>
<evidence type="ECO:0000313" key="2">
    <source>
        <dbReference type="Proteomes" id="UP000642144"/>
    </source>
</evidence>
<dbReference type="RefSeq" id="WP_161057999.1">
    <property type="nucleotide sequence ID" value="NZ_WWCT01000035.1"/>
</dbReference>
<gene>
    <name evidence="1" type="ORF">GTP69_28255</name>
</gene>
<proteinExistence type="predicted"/>
<evidence type="ECO:0008006" key="3">
    <source>
        <dbReference type="Google" id="ProtNLM"/>
    </source>
</evidence>
<name>A0ABW9W890_9BURK</name>
<reference evidence="1 2" key="1">
    <citation type="submission" date="2019-12" db="EMBL/GenBank/DDBJ databases">
        <title>Novel species isolated from a subtropical stream in China.</title>
        <authorList>
            <person name="Lu H."/>
        </authorList>
    </citation>
    <scope>NUCLEOTIDE SEQUENCE [LARGE SCALE GENOMIC DNA]</scope>
    <source>
        <strain evidence="1 2">CY42W</strain>
    </source>
</reference>
<accession>A0ABW9W890</accession>
<dbReference type="Proteomes" id="UP000642144">
    <property type="component" value="Unassembled WGS sequence"/>
</dbReference>
<keyword evidence="2" id="KW-1185">Reference proteome</keyword>
<protein>
    <recommendedName>
        <fullName evidence="3">ApeA N-terminal domain-containing protein</fullName>
    </recommendedName>
</protein>
<dbReference type="EMBL" id="WWCT01000035">
    <property type="protein sequence ID" value="MYN30307.1"/>
    <property type="molecule type" value="Genomic_DNA"/>
</dbReference>
<organism evidence="1 2">
    <name type="scientific">Duganella levis</name>
    <dbReference type="NCBI Taxonomy" id="2692169"/>
    <lineage>
        <taxon>Bacteria</taxon>
        <taxon>Pseudomonadati</taxon>
        <taxon>Pseudomonadota</taxon>
        <taxon>Betaproteobacteria</taxon>
        <taxon>Burkholderiales</taxon>
        <taxon>Oxalobacteraceae</taxon>
        <taxon>Telluria group</taxon>
        <taxon>Duganella</taxon>
    </lineage>
</organism>
<sequence>MTFEQAHKWEIFADGGSYLPSMCNHFPGTDIGFSYDNEQGYQFSAYSYHLDAVDDPNDAAVRLYSLQILLNGAMNAAAGNARFVANKITFSGFLHLDTGRHHHIDVCDIEEMPFSSNPAIDRIARIDVKSDFTAWLLNSSKNDADLRGLLFLLGIITTNTTMEKILTWGTLYKILDTIRHLSKQCGFNIDNFAPPVEIERFTLACNKSAFLGIYARHGSSQTPLTKKIPMTDLNEAMDLLLLMSKKFCIDYMKLKHL</sequence>
<comment type="caution">
    <text evidence="1">The sequence shown here is derived from an EMBL/GenBank/DDBJ whole genome shotgun (WGS) entry which is preliminary data.</text>
</comment>